<accession>A0A9P5VFB3</accession>
<dbReference type="PANTHER" id="PTHR11073">
    <property type="entry name" value="CALRETICULIN AND CALNEXIN"/>
    <property type="match status" value="1"/>
</dbReference>
<dbReference type="Gene3D" id="2.60.120.200">
    <property type="match status" value="1"/>
</dbReference>
<dbReference type="Pfam" id="PF00262">
    <property type="entry name" value="Calreticulin"/>
    <property type="match status" value="1"/>
</dbReference>
<comment type="caution">
    <text evidence="6">The sequence shown here is derived from an EMBL/GenBank/DDBJ whole genome shotgun (WGS) entry which is preliminary data.</text>
</comment>
<dbReference type="OrthoDB" id="1938156at2759"/>
<dbReference type="GO" id="GO:0005789">
    <property type="term" value="C:endoplasmic reticulum membrane"/>
    <property type="evidence" value="ECO:0007669"/>
    <property type="project" value="TreeGrafter"/>
</dbReference>
<keyword evidence="7" id="KW-1185">Reference proteome</keyword>
<organism evidence="6 7">
    <name type="scientific">Linnemannia schmuckeri</name>
    <dbReference type="NCBI Taxonomy" id="64567"/>
    <lineage>
        <taxon>Eukaryota</taxon>
        <taxon>Fungi</taxon>
        <taxon>Fungi incertae sedis</taxon>
        <taxon>Mucoromycota</taxon>
        <taxon>Mortierellomycotina</taxon>
        <taxon>Mortierellomycetes</taxon>
        <taxon>Mortierellales</taxon>
        <taxon>Mortierellaceae</taxon>
        <taxon>Linnemannia</taxon>
    </lineage>
</organism>
<comment type="subcellular location">
    <subcellularLocation>
        <location evidence="1">Endoplasmic reticulum</location>
    </subcellularLocation>
</comment>
<dbReference type="EMBL" id="JAAAUQ010000019">
    <property type="protein sequence ID" value="KAF9156586.1"/>
    <property type="molecule type" value="Genomic_DNA"/>
</dbReference>
<gene>
    <name evidence="6" type="ORF">BG015_003886</name>
</gene>
<reference evidence="6" key="1">
    <citation type="journal article" date="2020" name="Fungal Divers.">
        <title>Resolving the Mortierellaceae phylogeny through synthesis of multi-gene phylogenetics and phylogenomics.</title>
        <authorList>
            <person name="Vandepol N."/>
            <person name="Liber J."/>
            <person name="Desiro A."/>
            <person name="Na H."/>
            <person name="Kennedy M."/>
            <person name="Barry K."/>
            <person name="Grigoriev I.V."/>
            <person name="Miller A.N."/>
            <person name="O'Donnell K."/>
            <person name="Stajich J.E."/>
            <person name="Bonito G."/>
        </authorList>
    </citation>
    <scope>NUCLEOTIDE SEQUENCE</scope>
    <source>
        <strain evidence="6">NRRL 6426</strain>
    </source>
</reference>
<evidence type="ECO:0000256" key="5">
    <source>
        <dbReference type="SAM" id="MobiDB-lite"/>
    </source>
</evidence>
<evidence type="ECO:0000256" key="4">
    <source>
        <dbReference type="RuleBase" id="RU362126"/>
    </source>
</evidence>
<comment type="similarity">
    <text evidence="2 4">Belongs to the calreticulin family.</text>
</comment>
<proteinExistence type="inferred from homology"/>
<dbReference type="Proteomes" id="UP000748756">
    <property type="component" value="Unassembled WGS sequence"/>
</dbReference>
<dbReference type="AlphaFoldDB" id="A0A9P5VFB3"/>
<dbReference type="InterPro" id="IPR001580">
    <property type="entry name" value="Calret/calnex"/>
</dbReference>
<dbReference type="PANTHER" id="PTHR11073:SF2">
    <property type="entry name" value="CALRETICULIN"/>
    <property type="match status" value="1"/>
</dbReference>
<dbReference type="GO" id="GO:0036503">
    <property type="term" value="P:ERAD pathway"/>
    <property type="evidence" value="ECO:0007669"/>
    <property type="project" value="TreeGrafter"/>
</dbReference>
<dbReference type="GO" id="GO:0006457">
    <property type="term" value="P:protein folding"/>
    <property type="evidence" value="ECO:0007669"/>
    <property type="project" value="InterPro"/>
</dbReference>
<evidence type="ECO:0000256" key="2">
    <source>
        <dbReference type="ARBA" id="ARBA00010983"/>
    </source>
</evidence>
<evidence type="ECO:0000256" key="1">
    <source>
        <dbReference type="ARBA" id="ARBA00004240"/>
    </source>
</evidence>
<feature type="region of interest" description="Disordered" evidence="5">
    <location>
        <begin position="71"/>
        <end position="99"/>
    </location>
</feature>
<dbReference type="InterPro" id="IPR013320">
    <property type="entry name" value="ConA-like_dom_sf"/>
</dbReference>
<protein>
    <submittedName>
        <fullName evidence="6">Uncharacterized protein</fullName>
    </submittedName>
</protein>
<keyword evidence="4" id="KW-0143">Chaperone</keyword>
<sequence>MFGPGVCGVQNRVHAIFHHDRKNYLTKKEFPVLKDTKTRLYRLTVHPDQKYSLLIDGIEEEHILDEIHKKPENYDQIPQTLPNPEAKQPEEWDEEADGG</sequence>
<dbReference type="SUPFAM" id="SSF49899">
    <property type="entry name" value="Concanavalin A-like lectins/glucanases"/>
    <property type="match status" value="1"/>
</dbReference>
<evidence type="ECO:0000313" key="7">
    <source>
        <dbReference type="Proteomes" id="UP000748756"/>
    </source>
</evidence>
<evidence type="ECO:0000256" key="3">
    <source>
        <dbReference type="ARBA" id="ARBA00022824"/>
    </source>
</evidence>
<dbReference type="GO" id="GO:0005509">
    <property type="term" value="F:calcium ion binding"/>
    <property type="evidence" value="ECO:0007669"/>
    <property type="project" value="InterPro"/>
</dbReference>
<keyword evidence="3 4" id="KW-0256">Endoplasmic reticulum</keyword>
<dbReference type="GO" id="GO:0051082">
    <property type="term" value="F:unfolded protein binding"/>
    <property type="evidence" value="ECO:0007669"/>
    <property type="project" value="InterPro"/>
</dbReference>
<name>A0A9P5VFB3_9FUNG</name>
<evidence type="ECO:0000313" key="6">
    <source>
        <dbReference type="EMBL" id="KAF9156586.1"/>
    </source>
</evidence>